<dbReference type="EMBL" id="HG793128">
    <property type="protein sequence ID" value="CDK27706.1"/>
    <property type="molecule type" value="Genomic_DNA"/>
</dbReference>
<dbReference type="GeneID" id="34521087"/>
<accession>W6MMD7</accession>
<protein>
    <submittedName>
        <fullName evidence="1">Uncharacterized protein</fullName>
    </submittedName>
</protein>
<sequence length="132" mass="14793">MFNRVIFASTKRSFAGRVLPQQVGAATRGFSRSIQQAQENQGIPPRLAQLMSQIGNHPNLLESFQKLRSIAEQKQLIPTDSKGSLSLMQQFKFLTDNDIKACLSEIKQELESSNIQFAPQDAKLLFELLTKA</sequence>
<dbReference type="RefSeq" id="XP_022459699.1">
    <property type="nucleotide sequence ID" value="XM_022602124.1"/>
</dbReference>
<reference evidence="1" key="2">
    <citation type="submission" date="2014-02" db="EMBL/GenBank/DDBJ databases">
        <title>Complete DNA sequence of /Kuraishia capsulata/ illustrates novel genomic features among budding yeasts (/Saccharomycotina/).</title>
        <authorList>
            <person name="Morales L."/>
            <person name="Noel B."/>
            <person name="Porcel B."/>
            <person name="Marcet-Houben M."/>
            <person name="Hullo M-F."/>
            <person name="Sacerdot C."/>
            <person name="Tekaia F."/>
            <person name="Leh-Louis V."/>
            <person name="Despons L."/>
            <person name="Khanna V."/>
            <person name="Aury J-M."/>
            <person name="Barbe V."/>
            <person name="Couloux A."/>
            <person name="Labadie K."/>
            <person name="Pelletier E."/>
            <person name="Souciet J-L."/>
            <person name="Boekhout T."/>
            <person name="Gabaldon T."/>
            <person name="Wincker P."/>
            <person name="Dujon B."/>
        </authorList>
    </citation>
    <scope>NUCLEOTIDE SEQUENCE</scope>
    <source>
        <strain evidence="1">CBS 1993</strain>
    </source>
</reference>
<reference evidence="1" key="1">
    <citation type="submission" date="2013-12" db="EMBL/GenBank/DDBJ databases">
        <authorList>
            <person name="Genoscope - CEA"/>
        </authorList>
    </citation>
    <scope>NUCLEOTIDE SEQUENCE</scope>
    <source>
        <strain evidence="1">CBS 1993</strain>
    </source>
</reference>
<dbReference type="Proteomes" id="UP000019384">
    <property type="component" value="Unassembled WGS sequence"/>
</dbReference>
<proteinExistence type="predicted"/>
<keyword evidence="2" id="KW-1185">Reference proteome</keyword>
<organism evidence="1 2">
    <name type="scientific">Kuraishia capsulata CBS 1993</name>
    <dbReference type="NCBI Taxonomy" id="1382522"/>
    <lineage>
        <taxon>Eukaryota</taxon>
        <taxon>Fungi</taxon>
        <taxon>Dikarya</taxon>
        <taxon>Ascomycota</taxon>
        <taxon>Saccharomycotina</taxon>
        <taxon>Pichiomycetes</taxon>
        <taxon>Pichiales</taxon>
        <taxon>Pichiaceae</taxon>
        <taxon>Kuraishia</taxon>
    </lineage>
</organism>
<dbReference type="AlphaFoldDB" id="W6MMD7"/>
<evidence type="ECO:0000313" key="2">
    <source>
        <dbReference type="Proteomes" id="UP000019384"/>
    </source>
</evidence>
<evidence type="ECO:0000313" key="1">
    <source>
        <dbReference type="EMBL" id="CDK27706.1"/>
    </source>
</evidence>
<gene>
    <name evidence="1" type="ORF">KUCA_T00003685001</name>
</gene>
<dbReference type="HOGENOM" id="CLU_1917359_0_0_1"/>
<name>W6MMD7_9ASCO</name>